<dbReference type="PANTHER" id="PTHR31321:SF73">
    <property type="entry name" value="PECTINESTERASE 14-RELATED"/>
    <property type="match status" value="1"/>
</dbReference>
<dbReference type="EMBL" id="JAEFBK010000009">
    <property type="protein sequence ID" value="KAG7569408.1"/>
    <property type="molecule type" value="Genomic_DNA"/>
</dbReference>
<comment type="caution">
    <text evidence="1">The sequence shown here is derived from an EMBL/GenBank/DDBJ whole genome shotgun (WGS) entry which is preliminary data.</text>
</comment>
<evidence type="ECO:0000313" key="1">
    <source>
        <dbReference type="EMBL" id="KAG7569408.1"/>
    </source>
</evidence>
<name>A0A8T2A8E1_9BRAS</name>
<dbReference type="Proteomes" id="UP000694240">
    <property type="component" value="Chromosome 9"/>
</dbReference>
<dbReference type="GO" id="GO:0016829">
    <property type="term" value="F:lyase activity"/>
    <property type="evidence" value="ECO:0007669"/>
    <property type="project" value="UniProtKB-KW"/>
</dbReference>
<dbReference type="AlphaFoldDB" id="A0A8T2A8E1"/>
<proteinExistence type="predicted"/>
<keyword evidence="2" id="KW-1185">Reference proteome</keyword>
<dbReference type="GO" id="GO:0045490">
    <property type="term" value="P:pectin catabolic process"/>
    <property type="evidence" value="ECO:0007669"/>
    <property type="project" value="TreeGrafter"/>
</dbReference>
<organism evidence="1 2">
    <name type="scientific">Arabidopsis thaliana x Arabidopsis arenosa</name>
    <dbReference type="NCBI Taxonomy" id="1240361"/>
    <lineage>
        <taxon>Eukaryota</taxon>
        <taxon>Viridiplantae</taxon>
        <taxon>Streptophyta</taxon>
        <taxon>Embryophyta</taxon>
        <taxon>Tracheophyta</taxon>
        <taxon>Spermatophyta</taxon>
        <taxon>Magnoliopsida</taxon>
        <taxon>eudicotyledons</taxon>
        <taxon>Gunneridae</taxon>
        <taxon>Pentapetalae</taxon>
        <taxon>rosids</taxon>
        <taxon>malvids</taxon>
        <taxon>Brassicales</taxon>
        <taxon>Brassicaceae</taxon>
        <taxon>Camelineae</taxon>
        <taxon>Arabidopsis</taxon>
    </lineage>
</organism>
<dbReference type="PANTHER" id="PTHR31321">
    <property type="entry name" value="ACYL-COA THIOESTER HYDROLASE YBHC-RELATED"/>
    <property type="match status" value="1"/>
</dbReference>
<reference evidence="1 2" key="1">
    <citation type="submission" date="2020-12" db="EMBL/GenBank/DDBJ databases">
        <title>Concerted genomic and epigenomic changes stabilize Arabidopsis allopolyploids.</title>
        <authorList>
            <person name="Chen Z."/>
        </authorList>
    </citation>
    <scope>NUCLEOTIDE SEQUENCE [LARGE SCALE GENOMIC DNA]</scope>
    <source>
        <strain evidence="1">Allo738</strain>
        <tissue evidence="1">Leaf</tissue>
    </source>
</reference>
<accession>A0A8T2A8E1</accession>
<dbReference type="GO" id="GO:0030599">
    <property type="term" value="F:pectinesterase activity"/>
    <property type="evidence" value="ECO:0007669"/>
    <property type="project" value="TreeGrafter"/>
</dbReference>
<keyword evidence="1" id="KW-0456">Lyase</keyword>
<evidence type="ECO:0000313" key="2">
    <source>
        <dbReference type="Proteomes" id="UP000694240"/>
    </source>
</evidence>
<gene>
    <name evidence="1" type="ORF">ISN45_Aa04g021280</name>
</gene>
<protein>
    <submittedName>
        <fullName evidence="1">Pectin lyase fold/virulence factor</fullName>
    </submittedName>
</protein>
<sequence>MVHGKTMQGRLGGICCAAMTVNASVVSAGLPLVATHMRSREKLLVFCIEKILSFLNVESIVVPGFQQLKRQSPYGWVQKTRMTVYYGEHQRYGPEANHSKRVPYAKQLTDVEAAPFTNISFIDGEQWL</sequence>